<feature type="region of interest" description="Disordered" evidence="1">
    <location>
        <begin position="158"/>
        <end position="287"/>
    </location>
</feature>
<reference evidence="2 3" key="1">
    <citation type="submission" date="2021-03" db="EMBL/GenBank/DDBJ databases">
        <authorList>
            <person name="King G.J."/>
            <person name="Bancroft I."/>
            <person name="Baten A."/>
            <person name="Bloomfield J."/>
            <person name="Borpatragohain P."/>
            <person name="He Z."/>
            <person name="Irish N."/>
            <person name="Irwin J."/>
            <person name="Liu K."/>
            <person name="Mauleon R.P."/>
            <person name="Moore J."/>
            <person name="Morris R."/>
            <person name="Ostergaard L."/>
            <person name="Wang B."/>
            <person name="Wells R."/>
        </authorList>
    </citation>
    <scope>NUCLEOTIDE SEQUENCE [LARGE SCALE GENOMIC DNA]</scope>
    <source>
        <strain evidence="2">R-o-18</strain>
        <tissue evidence="2">Leaf</tissue>
    </source>
</reference>
<evidence type="ECO:0000313" key="3">
    <source>
        <dbReference type="Proteomes" id="UP000823674"/>
    </source>
</evidence>
<feature type="compositionally biased region" description="Basic residues" evidence="1">
    <location>
        <begin position="275"/>
        <end position="287"/>
    </location>
</feature>
<sequence>DKDKQLISQSQALLILLEQPETTRVKPQDKFNQVSPKWLQAGIDGNGWLPPRSSVWRRTPTNKLKLPQYLLTCNLTSTPRSFWLLIRPRDTKDTAEISSHTKASNWSLGGRELKCRRRDIFARVVLKTLGNSIESRKEDKYRFWSHAMVVVIRPKGQRETRLEGDTRQEKRRSRRVTVSGESQISDLTQIRAQTVTTSRSKGSRVNFNSSHLASVPERSKDALLSVRSDGEAPSNPEQPNKEERRGGDNKGERRYQKRENQETRGDRIYGPATARKLRRWRARGRES</sequence>
<feature type="non-terminal residue" evidence="2">
    <location>
        <position position="1"/>
    </location>
</feature>
<comment type="caution">
    <text evidence="2">The sequence shown here is derived from an EMBL/GenBank/DDBJ whole genome shotgun (WGS) entry which is preliminary data.</text>
</comment>
<dbReference type="Proteomes" id="UP000823674">
    <property type="component" value="Chromosome A06"/>
</dbReference>
<feature type="compositionally biased region" description="Basic and acidic residues" evidence="1">
    <location>
        <begin position="239"/>
        <end position="267"/>
    </location>
</feature>
<name>A0ABQ7M3B3_BRACM</name>
<proteinExistence type="predicted"/>
<organism evidence="2 3">
    <name type="scientific">Brassica rapa subsp. trilocularis</name>
    <dbReference type="NCBI Taxonomy" id="1813537"/>
    <lineage>
        <taxon>Eukaryota</taxon>
        <taxon>Viridiplantae</taxon>
        <taxon>Streptophyta</taxon>
        <taxon>Embryophyta</taxon>
        <taxon>Tracheophyta</taxon>
        <taxon>Spermatophyta</taxon>
        <taxon>Magnoliopsida</taxon>
        <taxon>eudicotyledons</taxon>
        <taxon>Gunneridae</taxon>
        <taxon>Pentapetalae</taxon>
        <taxon>rosids</taxon>
        <taxon>malvids</taxon>
        <taxon>Brassicales</taxon>
        <taxon>Brassicaceae</taxon>
        <taxon>Brassiceae</taxon>
        <taxon>Brassica</taxon>
    </lineage>
</organism>
<gene>
    <name evidence="2" type="primary">A06g501620.1_BraROA</name>
    <name evidence="2" type="ORF">IGI04_022328</name>
</gene>
<accession>A0ABQ7M3B3</accession>
<dbReference type="EMBL" id="JADBGQ010000006">
    <property type="protein sequence ID" value="KAG5392365.1"/>
    <property type="molecule type" value="Genomic_DNA"/>
</dbReference>
<feature type="compositionally biased region" description="Basic and acidic residues" evidence="1">
    <location>
        <begin position="158"/>
        <end position="168"/>
    </location>
</feature>
<evidence type="ECO:0000256" key="1">
    <source>
        <dbReference type="SAM" id="MobiDB-lite"/>
    </source>
</evidence>
<protein>
    <submittedName>
        <fullName evidence="2">Uncharacterized protein</fullName>
    </submittedName>
</protein>
<evidence type="ECO:0000313" key="2">
    <source>
        <dbReference type="EMBL" id="KAG5392365.1"/>
    </source>
</evidence>
<keyword evidence="3" id="KW-1185">Reference proteome</keyword>
<feature type="compositionally biased region" description="Polar residues" evidence="1">
    <location>
        <begin position="179"/>
        <end position="212"/>
    </location>
</feature>